<reference evidence="9" key="1">
    <citation type="submission" date="2019-12" db="EMBL/GenBank/DDBJ databases">
        <authorList>
            <person name="Duan X."/>
            <person name="Zhao C."/>
            <person name="Zhang R."/>
            <person name="Jiang Y."/>
            <person name="Shan H."/>
            <person name="Kong H."/>
        </authorList>
    </citation>
    <scope>NUCLEOTIDE SEQUENCE</scope>
</reference>
<dbReference type="InterPro" id="IPR002100">
    <property type="entry name" value="TF_MADSbox"/>
</dbReference>
<comment type="subcellular location">
    <subcellularLocation>
        <location evidence="1">Nucleus</location>
    </subcellularLocation>
</comment>
<gene>
    <name evidence="9" type="primary">AP3-2</name>
</gene>
<dbReference type="GO" id="GO:0000977">
    <property type="term" value="F:RNA polymerase II transcription regulatory region sequence-specific DNA binding"/>
    <property type="evidence" value="ECO:0007669"/>
    <property type="project" value="InterPro"/>
</dbReference>
<dbReference type="InterPro" id="IPR033896">
    <property type="entry name" value="MEF2-like_N"/>
</dbReference>
<proteinExistence type="evidence at transcript level"/>
<dbReference type="PROSITE" id="PS51297">
    <property type="entry name" value="K_BOX"/>
    <property type="match status" value="1"/>
</dbReference>
<evidence type="ECO:0000256" key="6">
    <source>
        <dbReference type="SAM" id="Coils"/>
    </source>
</evidence>
<dbReference type="InterPro" id="IPR050142">
    <property type="entry name" value="MADS-box/MEF2_TF"/>
</dbReference>
<dbReference type="CDD" id="cd00265">
    <property type="entry name" value="MADS_MEF2_like"/>
    <property type="match status" value="1"/>
</dbReference>
<keyword evidence="4" id="KW-0804">Transcription</keyword>
<evidence type="ECO:0000256" key="1">
    <source>
        <dbReference type="ARBA" id="ARBA00004123"/>
    </source>
</evidence>
<evidence type="ECO:0000256" key="3">
    <source>
        <dbReference type="ARBA" id="ARBA00023125"/>
    </source>
</evidence>
<keyword evidence="2" id="KW-0805">Transcription regulation</keyword>
<evidence type="ECO:0000259" key="8">
    <source>
        <dbReference type="PROSITE" id="PS51297"/>
    </source>
</evidence>
<dbReference type="PANTHER" id="PTHR48019">
    <property type="entry name" value="SERUM RESPONSE FACTOR HOMOLOG"/>
    <property type="match status" value="1"/>
</dbReference>
<dbReference type="GO" id="GO:0046983">
    <property type="term" value="F:protein dimerization activity"/>
    <property type="evidence" value="ECO:0007669"/>
    <property type="project" value="InterPro"/>
</dbReference>
<accession>A0A7L7T4C3</accession>
<keyword evidence="5" id="KW-0539">Nucleus</keyword>
<dbReference type="Pfam" id="PF01486">
    <property type="entry name" value="K-box"/>
    <property type="match status" value="1"/>
</dbReference>
<evidence type="ECO:0000313" key="9">
    <source>
        <dbReference type="EMBL" id="QOC69189.1"/>
    </source>
</evidence>
<dbReference type="Pfam" id="PF00319">
    <property type="entry name" value="SRF-TF"/>
    <property type="match status" value="1"/>
</dbReference>
<sequence length="218" mass="25411">MGRGKIEIKRIENDTNRQVTYSKRRAGILKKAQELTVLCDAKVALLMFSANNNKVSEYVSPGTSLKEVYNKYQESAKVALWDSEFKRLQELLKKLKDTNDRLRKEISQRQGDELDDLSFTELRGLEQDVKSSVDKVRLRKEKVIRTQTDTTNKKIKSHEEAYRSLRSAYNEMNESEPQYPFVQPDEDYDPINMGSRIYAIQMQPHQDGENYGWVPIKP</sequence>
<dbReference type="SUPFAM" id="SSF55455">
    <property type="entry name" value="SRF-like"/>
    <property type="match status" value="1"/>
</dbReference>
<dbReference type="GO" id="GO:0045944">
    <property type="term" value="P:positive regulation of transcription by RNA polymerase II"/>
    <property type="evidence" value="ECO:0007669"/>
    <property type="project" value="InterPro"/>
</dbReference>
<organism evidence="9">
    <name type="scientific">Ranunculus glacialis</name>
    <name type="common">Glacier buttercup</name>
    <dbReference type="NCBI Taxonomy" id="235900"/>
    <lineage>
        <taxon>Eukaryota</taxon>
        <taxon>Viridiplantae</taxon>
        <taxon>Streptophyta</taxon>
        <taxon>Embryophyta</taxon>
        <taxon>Tracheophyta</taxon>
        <taxon>Spermatophyta</taxon>
        <taxon>Magnoliopsida</taxon>
        <taxon>Ranunculales</taxon>
        <taxon>Ranunculaceae</taxon>
        <taxon>Ranunculoideae</taxon>
        <taxon>Ranunculeae</taxon>
        <taxon>Ranunculus</taxon>
    </lineage>
</organism>
<dbReference type="PRINTS" id="PR00404">
    <property type="entry name" value="MADSDOMAIN"/>
</dbReference>
<keyword evidence="6" id="KW-0175">Coiled coil</keyword>
<dbReference type="Gene3D" id="3.40.1810.10">
    <property type="entry name" value="Transcription factor, MADS-box"/>
    <property type="match status" value="1"/>
</dbReference>
<evidence type="ECO:0000256" key="5">
    <source>
        <dbReference type="ARBA" id="ARBA00023242"/>
    </source>
</evidence>
<dbReference type="EMBL" id="MN832813">
    <property type="protein sequence ID" value="QOC69189.1"/>
    <property type="molecule type" value="mRNA"/>
</dbReference>
<dbReference type="InterPro" id="IPR002487">
    <property type="entry name" value="TF_Kbox"/>
</dbReference>
<evidence type="ECO:0000259" key="7">
    <source>
        <dbReference type="PROSITE" id="PS50066"/>
    </source>
</evidence>
<protein>
    <submittedName>
        <fullName evidence="9">MADS transcription factor AP3-2</fullName>
    </submittedName>
</protein>
<dbReference type="GO" id="GO:0003700">
    <property type="term" value="F:DNA-binding transcription factor activity"/>
    <property type="evidence" value="ECO:0007669"/>
    <property type="project" value="InterPro"/>
</dbReference>
<evidence type="ECO:0000256" key="2">
    <source>
        <dbReference type="ARBA" id="ARBA00023015"/>
    </source>
</evidence>
<dbReference type="PROSITE" id="PS50066">
    <property type="entry name" value="MADS_BOX_2"/>
    <property type="match status" value="1"/>
</dbReference>
<feature type="domain" description="MADS-box" evidence="7">
    <location>
        <begin position="1"/>
        <end position="62"/>
    </location>
</feature>
<dbReference type="AlphaFoldDB" id="A0A7L7T4C3"/>
<dbReference type="SMART" id="SM00432">
    <property type="entry name" value="MADS"/>
    <property type="match status" value="1"/>
</dbReference>
<feature type="coiled-coil region" evidence="6">
    <location>
        <begin position="78"/>
        <end position="112"/>
    </location>
</feature>
<feature type="domain" description="K-box" evidence="8">
    <location>
        <begin position="85"/>
        <end position="175"/>
    </location>
</feature>
<evidence type="ECO:0000256" key="4">
    <source>
        <dbReference type="ARBA" id="ARBA00023163"/>
    </source>
</evidence>
<dbReference type="InterPro" id="IPR036879">
    <property type="entry name" value="TF_MADSbox_sf"/>
</dbReference>
<dbReference type="GO" id="GO:0005634">
    <property type="term" value="C:nucleus"/>
    <property type="evidence" value="ECO:0007669"/>
    <property type="project" value="UniProtKB-SubCell"/>
</dbReference>
<name>A0A7L7T4C3_RANGL</name>
<keyword evidence="3" id="KW-0238">DNA-binding</keyword>